<comment type="caution">
    <text evidence="2">The sequence shown here is derived from an EMBL/GenBank/DDBJ whole genome shotgun (WGS) entry which is preliminary data.</text>
</comment>
<sequence length="101" mass="10788">MLLRYRPANRVVPLSYRRYGTVQVVVPAAMFPVSPVSLGPAAAVRPSGPRPMSVSGGICVTTNRIPLLSLTLALFHRAGGCSTKRQAGDNEKNACPLRLSK</sequence>
<organism evidence="2 3">
    <name type="scientific">Eleginops maclovinus</name>
    <name type="common">Patagonian blennie</name>
    <name type="synonym">Eleginus maclovinus</name>
    <dbReference type="NCBI Taxonomy" id="56733"/>
    <lineage>
        <taxon>Eukaryota</taxon>
        <taxon>Metazoa</taxon>
        <taxon>Chordata</taxon>
        <taxon>Craniata</taxon>
        <taxon>Vertebrata</taxon>
        <taxon>Euteleostomi</taxon>
        <taxon>Actinopterygii</taxon>
        <taxon>Neopterygii</taxon>
        <taxon>Teleostei</taxon>
        <taxon>Neoteleostei</taxon>
        <taxon>Acanthomorphata</taxon>
        <taxon>Eupercaria</taxon>
        <taxon>Perciformes</taxon>
        <taxon>Notothenioidei</taxon>
        <taxon>Eleginopidae</taxon>
        <taxon>Eleginops</taxon>
    </lineage>
</organism>
<dbReference type="EMBL" id="JAUZQC010000015">
    <property type="protein sequence ID" value="KAK5858331.1"/>
    <property type="molecule type" value="Genomic_DNA"/>
</dbReference>
<accession>A0AAN7X634</accession>
<dbReference type="AlphaFoldDB" id="A0AAN7X634"/>
<gene>
    <name evidence="2" type="ORF">PBY51_002479</name>
</gene>
<keyword evidence="3" id="KW-1185">Reference proteome</keyword>
<reference evidence="2 3" key="1">
    <citation type="journal article" date="2023" name="Genes (Basel)">
        <title>Chromosome-Level Genome Assembly and Circadian Gene Repertoire of the Patagonia Blennie Eleginops maclovinus-The Closest Ancestral Proxy of Antarctic Cryonotothenioids.</title>
        <authorList>
            <person name="Cheng C.C."/>
            <person name="Rivera-Colon A.G."/>
            <person name="Minhas B.F."/>
            <person name="Wilson L."/>
            <person name="Rayamajhi N."/>
            <person name="Vargas-Chacoff L."/>
            <person name="Catchen J.M."/>
        </authorList>
    </citation>
    <scope>NUCLEOTIDE SEQUENCE [LARGE SCALE GENOMIC DNA]</scope>
    <source>
        <strain evidence="2">JMC-PN-2008</strain>
    </source>
</reference>
<feature type="region of interest" description="Disordered" evidence="1">
    <location>
        <begin position="82"/>
        <end position="101"/>
    </location>
</feature>
<reference evidence="2 3" key="2">
    <citation type="journal article" date="2023" name="Mol. Biol. Evol.">
        <title>Genomics of Secondarily Temperate Adaptation in the Only Non-Antarctic Icefish.</title>
        <authorList>
            <person name="Rivera-Colon A.G."/>
            <person name="Rayamajhi N."/>
            <person name="Minhas B.F."/>
            <person name="Madrigal G."/>
            <person name="Bilyk K.T."/>
            <person name="Yoon V."/>
            <person name="Hune M."/>
            <person name="Gregory S."/>
            <person name="Cheng C.H.C."/>
            <person name="Catchen J.M."/>
        </authorList>
    </citation>
    <scope>NUCLEOTIDE SEQUENCE [LARGE SCALE GENOMIC DNA]</scope>
    <source>
        <strain evidence="2">JMC-PN-2008</strain>
    </source>
</reference>
<evidence type="ECO:0000313" key="3">
    <source>
        <dbReference type="Proteomes" id="UP001346869"/>
    </source>
</evidence>
<protein>
    <submittedName>
        <fullName evidence="2">Uncharacterized protein</fullName>
    </submittedName>
</protein>
<dbReference type="Proteomes" id="UP001346869">
    <property type="component" value="Unassembled WGS sequence"/>
</dbReference>
<evidence type="ECO:0000313" key="2">
    <source>
        <dbReference type="EMBL" id="KAK5858331.1"/>
    </source>
</evidence>
<proteinExistence type="predicted"/>
<evidence type="ECO:0000256" key="1">
    <source>
        <dbReference type="SAM" id="MobiDB-lite"/>
    </source>
</evidence>
<name>A0AAN7X634_ELEMC</name>